<protein>
    <submittedName>
        <fullName evidence="1">Uncharacterized protein</fullName>
    </submittedName>
</protein>
<dbReference type="RefSeq" id="WP_152765265.1">
    <property type="nucleotide sequence ID" value="NZ_WHLY01000002.1"/>
</dbReference>
<gene>
    <name evidence="1" type="ORF">GBK04_27280</name>
</gene>
<name>A0A7C9BNG0_9BACT</name>
<dbReference type="AlphaFoldDB" id="A0A7C9BNG0"/>
<sequence length="65" mass="7073">MSKKTEWRVLADYDGQVTLEKEGTGVTLSNELPQTTLAELAQDGLAVGFMEKAAVNDTTDVKDKN</sequence>
<dbReference type="Proteomes" id="UP000479293">
    <property type="component" value="Unassembled WGS sequence"/>
</dbReference>
<proteinExistence type="predicted"/>
<dbReference type="EMBL" id="WHLY01000002">
    <property type="protein sequence ID" value="MPR36935.1"/>
    <property type="molecule type" value="Genomic_DNA"/>
</dbReference>
<evidence type="ECO:0000313" key="2">
    <source>
        <dbReference type="Proteomes" id="UP000479293"/>
    </source>
</evidence>
<keyword evidence="2" id="KW-1185">Reference proteome</keyword>
<comment type="caution">
    <text evidence="1">The sequence shown here is derived from an EMBL/GenBank/DDBJ whole genome shotgun (WGS) entry which is preliminary data.</text>
</comment>
<reference evidence="1 2" key="1">
    <citation type="submission" date="2019-10" db="EMBL/GenBank/DDBJ databases">
        <title>Draft Genome Sequence of Cytophagaceae sp. SJW1-29.</title>
        <authorList>
            <person name="Choi A."/>
        </authorList>
    </citation>
    <scope>NUCLEOTIDE SEQUENCE [LARGE SCALE GENOMIC DNA]</scope>
    <source>
        <strain evidence="1 2">SJW1-29</strain>
    </source>
</reference>
<evidence type="ECO:0000313" key="1">
    <source>
        <dbReference type="EMBL" id="MPR36935.1"/>
    </source>
</evidence>
<accession>A0A7C9BNG0</accession>
<organism evidence="1 2">
    <name type="scientific">Salmonirosea aquatica</name>
    <dbReference type="NCBI Taxonomy" id="2654236"/>
    <lineage>
        <taxon>Bacteria</taxon>
        <taxon>Pseudomonadati</taxon>
        <taxon>Bacteroidota</taxon>
        <taxon>Cytophagia</taxon>
        <taxon>Cytophagales</taxon>
        <taxon>Spirosomataceae</taxon>
        <taxon>Salmonirosea</taxon>
    </lineage>
</organism>